<dbReference type="Gramene" id="OB05G13020.1">
    <property type="protein sequence ID" value="OB05G13020.1"/>
    <property type="gene ID" value="OB05G13020"/>
</dbReference>
<accession>J3M3X8</accession>
<sequence length="66" mass="7542">GGGRKASGCVVFHAVFDLDGSSLIRRLMRHREEGELLHLPFGRRRCTRKQADEMKATEKINFSKQL</sequence>
<dbReference type="Proteomes" id="UP000006038">
    <property type="component" value="Chromosome 5"/>
</dbReference>
<proteinExistence type="predicted"/>
<dbReference type="AlphaFoldDB" id="J3M3X8"/>
<dbReference type="HOGENOM" id="CLU_2838745_0_0_1"/>
<name>J3M3X8_ORYBR</name>
<evidence type="ECO:0000313" key="2">
    <source>
        <dbReference type="Proteomes" id="UP000006038"/>
    </source>
</evidence>
<dbReference type="EnsemblPlants" id="OB05G13020.1">
    <property type="protein sequence ID" value="OB05G13020.1"/>
    <property type="gene ID" value="OB05G13020"/>
</dbReference>
<keyword evidence="2" id="KW-1185">Reference proteome</keyword>
<protein>
    <submittedName>
        <fullName evidence="1">Uncharacterized protein</fullName>
    </submittedName>
</protein>
<evidence type="ECO:0000313" key="1">
    <source>
        <dbReference type="EnsemblPlants" id="OB05G13020.1"/>
    </source>
</evidence>
<organism evidence="1">
    <name type="scientific">Oryza brachyantha</name>
    <name type="common">malo sina</name>
    <dbReference type="NCBI Taxonomy" id="4533"/>
    <lineage>
        <taxon>Eukaryota</taxon>
        <taxon>Viridiplantae</taxon>
        <taxon>Streptophyta</taxon>
        <taxon>Embryophyta</taxon>
        <taxon>Tracheophyta</taxon>
        <taxon>Spermatophyta</taxon>
        <taxon>Magnoliopsida</taxon>
        <taxon>Liliopsida</taxon>
        <taxon>Poales</taxon>
        <taxon>Poaceae</taxon>
        <taxon>BOP clade</taxon>
        <taxon>Oryzoideae</taxon>
        <taxon>Oryzeae</taxon>
        <taxon>Oryzinae</taxon>
        <taxon>Oryza</taxon>
    </lineage>
</organism>
<reference evidence="1" key="1">
    <citation type="journal article" date="2013" name="Nat. Commun.">
        <title>Whole-genome sequencing of Oryza brachyantha reveals mechanisms underlying Oryza genome evolution.</title>
        <authorList>
            <person name="Chen J."/>
            <person name="Huang Q."/>
            <person name="Gao D."/>
            <person name="Wang J."/>
            <person name="Lang Y."/>
            <person name="Liu T."/>
            <person name="Li B."/>
            <person name="Bai Z."/>
            <person name="Luis Goicoechea J."/>
            <person name="Liang C."/>
            <person name="Chen C."/>
            <person name="Zhang W."/>
            <person name="Sun S."/>
            <person name="Liao Y."/>
            <person name="Zhang X."/>
            <person name="Yang L."/>
            <person name="Song C."/>
            <person name="Wang M."/>
            <person name="Shi J."/>
            <person name="Liu G."/>
            <person name="Liu J."/>
            <person name="Zhou H."/>
            <person name="Zhou W."/>
            <person name="Yu Q."/>
            <person name="An N."/>
            <person name="Chen Y."/>
            <person name="Cai Q."/>
            <person name="Wang B."/>
            <person name="Liu B."/>
            <person name="Min J."/>
            <person name="Huang Y."/>
            <person name="Wu H."/>
            <person name="Li Z."/>
            <person name="Zhang Y."/>
            <person name="Yin Y."/>
            <person name="Song W."/>
            <person name="Jiang J."/>
            <person name="Jackson S.A."/>
            <person name="Wing R.A."/>
            <person name="Wang J."/>
            <person name="Chen M."/>
        </authorList>
    </citation>
    <scope>NUCLEOTIDE SEQUENCE [LARGE SCALE GENOMIC DNA]</scope>
    <source>
        <strain evidence="1">cv. IRGC 101232</strain>
    </source>
</reference>
<reference evidence="1" key="2">
    <citation type="submission" date="2013-04" db="UniProtKB">
        <authorList>
            <consortium name="EnsemblPlants"/>
        </authorList>
    </citation>
    <scope>IDENTIFICATION</scope>
</reference>